<dbReference type="EMBL" id="FNGS01000007">
    <property type="protein sequence ID" value="SDM55556.1"/>
    <property type="molecule type" value="Genomic_DNA"/>
</dbReference>
<evidence type="ECO:0000256" key="1">
    <source>
        <dbReference type="SAM" id="SignalP"/>
    </source>
</evidence>
<dbReference type="Pfam" id="PF13568">
    <property type="entry name" value="OMP_b-brl_2"/>
    <property type="match status" value="1"/>
</dbReference>
<evidence type="ECO:0000313" key="4">
    <source>
        <dbReference type="Proteomes" id="UP000198901"/>
    </source>
</evidence>
<organism evidence="3 4">
    <name type="scientific">Siphonobacter aquaeclarae</name>
    <dbReference type="NCBI Taxonomy" id="563176"/>
    <lineage>
        <taxon>Bacteria</taxon>
        <taxon>Pseudomonadati</taxon>
        <taxon>Bacteroidota</taxon>
        <taxon>Cytophagia</taxon>
        <taxon>Cytophagales</taxon>
        <taxon>Cytophagaceae</taxon>
        <taxon>Siphonobacter</taxon>
    </lineage>
</organism>
<evidence type="ECO:0000313" key="3">
    <source>
        <dbReference type="EMBL" id="SDM55556.1"/>
    </source>
</evidence>
<keyword evidence="4" id="KW-1185">Reference proteome</keyword>
<dbReference type="InterPro" id="IPR025665">
    <property type="entry name" value="Beta-barrel_OMP_2"/>
</dbReference>
<dbReference type="STRING" id="563176.SAMN04488090_3694"/>
<accession>A0A1G9U6G9</accession>
<reference evidence="3 4" key="1">
    <citation type="submission" date="2016-10" db="EMBL/GenBank/DDBJ databases">
        <authorList>
            <person name="de Groot N.N."/>
        </authorList>
    </citation>
    <scope>NUCLEOTIDE SEQUENCE [LARGE SCALE GENOMIC DNA]</scope>
    <source>
        <strain evidence="3 4">DSM 21668</strain>
    </source>
</reference>
<dbReference type="OrthoDB" id="949314at2"/>
<sequence length="233" mass="26109">MRKKSFLVLTFFLLSLSLFAQREADPRWVFRMSVTGTDMNRNLVPSTGKTMLKPAFSLGVSRNIEIIPKMLGVNVGLRYSPRGYWSQHKSKDSLGAQVSKDRNWLSLHYLDVPVDLVVQLGGERTKFFATAGGYFGIGVYGQQKLQFWNKDVVAGANGTFPTVDAKHTTRTDPFKDKLNRLDYGANFGVGFRRGYTVFGITYSQGLADLAVSGDPIRNRAVGLFLSYYFDDAF</sequence>
<dbReference type="RefSeq" id="WP_093205670.1">
    <property type="nucleotide sequence ID" value="NZ_FNGS01000007.1"/>
</dbReference>
<keyword evidence="1" id="KW-0732">Signal</keyword>
<gene>
    <name evidence="3" type="ORF">SAMN04488090_3694</name>
</gene>
<dbReference type="Proteomes" id="UP000198901">
    <property type="component" value="Unassembled WGS sequence"/>
</dbReference>
<proteinExistence type="predicted"/>
<evidence type="ECO:0000259" key="2">
    <source>
        <dbReference type="Pfam" id="PF13568"/>
    </source>
</evidence>
<protein>
    <submittedName>
        <fullName evidence="3">Outer membrane protein beta-barrel domain-containing protein</fullName>
    </submittedName>
</protein>
<feature type="chain" id="PRO_5011747495" evidence="1">
    <location>
        <begin position="21"/>
        <end position="233"/>
    </location>
</feature>
<dbReference type="AlphaFoldDB" id="A0A1G9U6G9"/>
<feature type="signal peptide" evidence="1">
    <location>
        <begin position="1"/>
        <end position="20"/>
    </location>
</feature>
<name>A0A1G9U6G9_9BACT</name>
<feature type="domain" description="Outer membrane protein beta-barrel" evidence="2">
    <location>
        <begin position="26"/>
        <end position="209"/>
    </location>
</feature>